<evidence type="ECO:0000313" key="1">
    <source>
        <dbReference type="EMBL" id="EGZ15632.1"/>
    </source>
</evidence>
<evidence type="ECO:0000313" key="2">
    <source>
        <dbReference type="Proteomes" id="UP000002640"/>
    </source>
</evidence>
<dbReference type="RefSeq" id="XP_009529381.1">
    <property type="nucleotide sequence ID" value="XM_009531086.1"/>
</dbReference>
<reference evidence="1 2" key="1">
    <citation type="journal article" date="2006" name="Science">
        <title>Phytophthora genome sequences uncover evolutionary origins and mechanisms of pathogenesis.</title>
        <authorList>
            <person name="Tyler B.M."/>
            <person name="Tripathy S."/>
            <person name="Zhang X."/>
            <person name="Dehal P."/>
            <person name="Jiang R.H."/>
            <person name="Aerts A."/>
            <person name="Arredondo F.D."/>
            <person name="Baxter L."/>
            <person name="Bensasson D."/>
            <person name="Beynon J.L."/>
            <person name="Chapman J."/>
            <person name="Damasceno C.M."/>
            <person name="Dorrance A.E."/>
            <person name="Dou D."/>
            <person name="Dickerman A.W."/>
            <person name="Dubchak I.L."/>
            <person name="Garbelotto M."/>
            <person name="Gijzen M."/>
            <person name="Gordon S.G."/>
            <person name="Govers F."/>
            <person name="Grunwald N.J."/>
            <person name="Huang W."/>
            <person name="Ivors K.L."/>
            <person name="Jones R.W."/>
            <person name="Kamoun S."/>
            <person name="Krampis K."/>
            <person name="Lamour K.H."/>
            <person name="Lee M.K."/>
            <person name="McDonald W.H."/>
            <person name="Medina M."/>
            <person name="Meijer H.J."/>
            <person name="Nordberg E.K."/>
            <person name="Maclean D.J."/>
            <person name="Ospina-Giraldo M.D."/>
            <person name="Morris P.F."/>
            <person name="Phuntumart V."/>
            <person name="Putnam N.H."/>
            <person name="Rash S."/>
            <person name="Rose J.K."/>
            <person name="Sakihama Y."/>
            <person name="Salamov A.A."/>
            <person name="Savidor A."/>
            <person name="Scheuring C.F."/>
            <person name="Smith B.M."/>
            <person name="Sobral B.W."/>
            <person name="Terry A."/>
            <person name="Torto-Alalibo T.A."/>
            <person name="Win J."/>
            <person name="Xu Z."/>
            <person name="Zhang H."/>
            <person name="Grigoriev I.V."/>
            <person name="Rokhsar D.S."/>
            <person name="Boore J.L."/>
        </authorList>
    </citation>
    <scope>NUCLEOTIDE SEQUENCE [LARGE SCALE GENOMIC DNA]</scope>
    <source>
        <strain evidence="1 2">P6497</strain>
    </source>
</reference>
<dbReference type="Proteomes" id="UP000002640">
    <property type="component" value="Unassembled WGS sequence"/>
</dbReference>
<feature type="non-terminal residue" evidence="1">
    <location>
        <position position="1"/>
    </location>
</feature>
<dbReference type="SMR" id="G4ZM03"/>
<keyword evidence="2" id="KW-1185">Reference proteome</keyword>
<dbReference type="AlphaFoldDB" id="G4ZM03"/>
<gene>
    <name evidence="1" type="ORF">PHYSODRAFT_505802</name>
</gene>
<proteinExistence type="predicted"/>
<organism evidence="1 2">
    <name type="scientific">Phytophthora sojae (strain P6497)</name>
    <name type="common">Soybean stem and root rot agent</name>
    <name type="synonym">Phytophthora megasperma f. sp. glycines</name>
    <dbReference type="NCBI Taxonomy" id="1094619"/>
    <lineage>
        <taxon>Eukaryota</taxon>
        <taxon>Sar</taxon>
        <taxon>Stramenopiles</taxon>
        <taxon>Oomycota</taxon>
        <taxon>Peronosporomycetes</taxon>
        <taxon>Peronosporales</taxon>
        <taxon>Peronosporaceae</taxon>
        <taxon>Phytophthora</taxon>
    </lineage>
</organism>
<dbReference type="GeneID" id="20658533"/>
<accession>G4ZM03</accession>
<dbReference type="KEGG" id="psoj:PHYSODRAFT_505802"/>
<sequence>KMEARMRLFERATHVSMPRITQCMVQKMELHASKFVNTAIRMEDMKYGA</sequence>
<dbReference type="InParanoid" id="G4ZM03"/>
<dbReference type="EMBL" id="JH159155">
    <property type="protein sequence ID" value="EGZ15632.1"/>
    <property type="molecule type" value="Genomic_DNA"/>
</dbReference>
<name>G4ZM03_PHYSP</name>
<protein>
    <submittedName>
        <fullName evidence="1">Uncharacterized protein</fullName>
    </submittedName>
</protein>